<keyword evidence="6 11" id="KW-0798">TonB box</keyword>
<dbReference type="SUPFAM" id="SSF56935">
    <property type="entry name" value="Porins"/>
    <property type="match status" value="1"/>
</dbReference>
<dbReference type="InterPro" id="IPR000531">
    <property type="entry name" value="Beta-barrel_TonB"/>
</dbReference>
<accession>A0A7U4DQL1</accession>
<dbReference type="InterPro" id="IPR037066">
    <property type="entry name" value="Plug_dom_sf"/>
</dbReference>
<keyword evidence="4 10" id="KW-0812">Transmembrane</keyword>
<evidence type="ECO:0000313" key="15">
    <source>
        <dbReference type="EMBL" id="ADW19237.1"/>
    </source>
</evidence>
<dbReference type="PANTHER" id="PTHR30069:SF29">
    <property type="entry name" value="HEMOGLOBIN AND HEMOGLOBIN-HAPTOGLOBIN-BINDING PROTEIN 1-RELATED"/>
    <property type="match status" value="1"/>
</dbReference>
<comment type="subcellular location">
    <subcellularLocation>
        <location evidence="1 10">Cell outer membrane</location>
        <topology evidence="1 10">Multi-pass membrane protein</topology>
    </subcellularLocation>
</comment>
<keyword evidence="9 10" id="KW-0998">Cell outer membrane</keyword>
<evidence type="ECO:0000256" key="11">
    <source>
        <dbReference type="RuleBase" id="RU003357"/>
    </source>
</evidence>
<dbReference type="RefSeq" id="WP_015725762.1">
    <property type="nucleotide sequence ID" value="NC_014972.1"/>
</dbReference>
<keyword evidence="2 10" id="KW-0813">Transport</keyword>
<dbReference type="Pfam" id="PF00593">
    <property type="entry name" value="TonB_dep_Rec_b-barrel"/>
    <property type="match status" value="1"/>
</dbReference>
<dbReference type="InterPro" id="IPR036942">
    <property type="entry name" value="Beta-barrel_TonB_sf"/>
</dbReference>
<dbReference type="InterPro" id="IPR012910">
    <property type="entry name" value="Plug_dom"/>
</dbReference>
<evidence type="ECO:0000256" key="8">
    <source>
        <dbReference type="ARBA" id="ARBA00023170"/>
    </source>
</evidence>
<dbReference type="Gene3D" id="2.40.170.20">
    <property type="entry name" value="TonB-dependent receptor, beta-barrel domain"/>
    <property type="match status" value="1"/>
</dbReference>
<evidence type="ECO:0000259" key="14">
    <source>
        <dbReference type="Pfam" id="PF07715"/>
    </source>
</evidence>
<evidence type="ECO:0000256" key="4">
    <source>
        <dbReference type="ARBA" id="ARBA00022692"/>
    </source>
</evidence>
<keyword evidence="8 15" id="KW-0675">Receptor</keyword>
<protein>
    <submittedName>
        <fullName evidence="15">TonB-dependent receptor</fullName>
    </submittedName>
</protein>
<feature type="chain" id="PRO_5031387472" evidence="12">
    <location>
        <begin position="27"/>
        <end position="700"/>
    </location>
</feature>
<dbReference type="CDD" id="cd01347">
    <property type="entry name" value="ligand_gated_channel"/>
    <property type="match status" value="1"/>
</dbReference>
<dbReference type="AlphaFoldDB" id="A0A7U4DQL1"/>
<dbReference type="Proteomes" id="UP000006365">
    <property type="component" value="Chromosome"/>
</dbReference>
<name>A0A7U4DQL1_DESPD</name>
<keyword evidence="5 12" id="KW-0732">Signal</keyword>
<dbReference type="GO" id="GO:0044718">
    <property type="term" value="P:siderophore transmembrane transport"/>
    <property type="evidence" value="ECO:0007669"/>
    <property type="project" value="TreeGrafter"/>
</dbReference>
<gene>
    <name evidence="15" type="ordered locus">Despr_3104</name>
</gene>
<dbReference type="Gene3D" id="2.170.130.10">
    <property type="entry name" value="TonB-dependent receptor, plug domain"/>
    <property type="match status" value="1"/>
</dbReference>
<evidence type="ECO:0000256" key="5">
    <source>
        <dbReference type="ARBA" id="ARBA00022729"/>
    </source>
</evidence>
<organism evidence="15 16">
    <name type="scientific">Desulfobulbus propionicus (strain ATCC 33891 / DSM 2032 / VKM B-1956 / 1pr3)</name>
    <dbReference type="NCBI Taxonomy" id="577650"/>
    <lineage>
        <taxon>Bacteria</taxon>
        <taxon>Pseudomonadati</taxon>
        <taxon>Thermodesulfobacteriota</taxon>
        <taxon>Desulfobulbia</taxon>
        <taxon>Desulfobulbales</taxon>
        <taxon>Desulfobulbaceae</taxon>
        <taxon>Desulfobulbus</taxon>
    </lineage>
</organism>
<dbReference type="EMBL" id="CP002364">
    <property type="protein sequence ID" value="ADW19237.1"/>
    <property type="molecule type" value="Genomic_DNA"/>
</dbReference>
<dbReference type="InterPro" id="IPR039426">
    <property type="entry name" value="TonB-dep_rcpt-like"/>
</dbReference>
<feature type="domain" description="TonB-dependent receptor-like beta-barrel" evidence="13">
    <location>
        <begin position="238"/>
        <end position="674"/>
    </location>
</feature>
<dbReference type="Pfam" id="PF07715">
    <property type="entry name" value="Plug"/>
    <property type="match status" value="1"/>
</dbReference>
<evidence type="ECO:0000256" key="10">
    <source>
        <dbReference type="PROSITE-ProRule" id="PRU01360"/>
    </source>
</evidence>
<feature type="signal peptide" evidence="12">
    <location>
        <begin position="1"/>
        <end position="26"/>
    </location>
</feature>
<evidence type="ECO:0000313" key="16">
    <source>
        <dbReference type="Proteomes" id="UP000006365"/>
    </source>
</evidence>
<comment type="similarity">
    <text evidence="10 11">Belongs to the TonB-dependent receptor family.</text>
</comment>
<evidence type="ECO:0000256" key="2">
    <source>
        <dbReference type="ARBA" id="ARBA00022448"/>
    </source>
</evidence>
<keyword evidence="16" id="KW-1185">Reference proteome</keyword>
<dbReference type="PROSITE" id="PS52016">
    <property type="entry name" value="TONB_DEPENDENT_REC_3"/>
    <property type="match status" value="1"/>
</dbReference>
<dbReference type="GO" id="GO:0009279">
    <property type="term" value="C:cell outer membrane"/>
    <property type="evidence" value="ECO:0007669"/>
    <property type="project" value="UniProtKB-SubCell"/>
</dbReference>
<evidence type="ECO:0000256" key="9">
    <source>
        <dbReference type="ARBA" id="ARBA00023237"/>
    </source>
</evidence>
<evidence type="ECO:0000256" key="7">
    <source>
        <dbReference type="ARBA" id="ARBA00023136"/>
    </source>
</evidence>
<keyword evidence="3 10" id="KW-1134">Transmembrane beta strand</keyword>
<reference evidence="15 16" key="1">
    <citation type="journal article" date="2011" name="Stand. Genomic Sci.">
        <title>Complete genome sequence of Desulfobulbus propionicus type strain (1pr3).</title>
        <authorList>
            <person name="Pagani I."/>
            <person name="Lapidus A."/>
            <person name="Nolan M."/>
            <person name="Lucas S."/>
            <person name="Hammon N."/>
            <person name="Deshpande S."/>
            <person name="Cheng J.F."/>
            <person name="Chertkov O."/>
            <person name="Davenport K."/>
            <person name="Tapia R."/>
            <person name="Han C."/>
            <person name="Goodwin L."/>
            <person name="Pitluck S."/>
            <person name="Liolios K."/>
            <person name="Mavromatis K."/>
            <person name="Ivanova N."/>
            <person name="Mikhailova N."/>
            <person name="Pati A."/>
            <person name="Chen A."/>
            <person name="Palaniappan K."/>
            <person name="Land M."/>
            <person name="Hauser L."/>
            <person name="Chang Y.J."/>
            <person name="Jeffries C.D."/>
            <person name="Detter J.C."/>
            <person name="Brambilla E."/>
            <person name="Kannan K.P."/>
            <person name="Djao O.D."/>
            <person name="Rohde M."/>
            <person name="Pukall R."/>
            <person name="Spring S."/>
            <person name="Goker M."/>
            <person name="Sikorski J."/>
            <person name="Woyke T."/>
            <person name="Bristow J."/>
            <person name="Eisen J.A."/>
            <person name="Markowitz V."/>
            <person name="Hugenholtz P."/>
            <person name="Kyrpides N.C."/>
            <person name="Klenk H.P."/>
        </authorList>
    </citation>
    <scope>NUCLEOTIDE SEQUENCE [LARGE SCALE GENOMIC DNA]</scope>
    <source>
        <strain evidence="16">ATCC 33891 / DSM 2032 / 1pr3</strain>
    </source>
</reference>
<dbReference type="GO" id="GO:0015344">
    <property type="term" value="F:siderophore uptake transmembrane transporter activity"/>
    <property type="evidence" value="ECO:0007669"/>
    <property type="project" value="TreeGrafter"/>
</dbReference>
<proteinExistence type="inferred from homology"/>
<evidence type="ECO:0000256" key="1">
    <source>
        <dbReference type="ARBA" id="ARBA00004571"/>
    </source>
</evidence>
<evidence type="ECO:0000256" key="12">
    <source>
        <dbReference type="SAM" id="SignalP"/>
    </source>
</evidence>
<dbReference type="PANTHER" id="PTHR30069">
    <property type="entry name" value="TONB-DEPENDENT OUTER MEMBRANE RECEPTOR"/>
    <property type="match status" value="1"/>
</dbReference>
<evidence type="ECO:0000256" key="3">
    <source>
        <dbReference type="ARBA" id="ARBA00022452"/>
    </source>
</evidence>
<feature type="domain" description="TonB-dependent receptor plug" evidence="14">
    <location>
        <begin position="71"/>
        <end position="175"/>
    </location>
</feature>
<evidence type="ECO:0000259" key="13">
    <source>
        <dbReference type="Pfam" id="PF00593"/>
    </source>
</evidence>
<keyword evidence="7 10" id="KW-0472">Membrane</keyword>
<evidence type="ECO:0000256" key="6">
    <source>
        <dbReference type="ARBA" id="ARBA00023077"/>
    </source>
</evidence>
<sequence>MQPKGVKRFDRLVLALVLCTAQPIMAQDQPAIEAAKKKSVQIEQEKQDDVAIKQKAEEMVVTATKSEENILEIPTKIEVIDSHDIEMTAATMITEQLKKSSSVSVIEYPGALAGIGIRGFRPEFSGITKHSLILLDGRPIGATNLATVLTDNVERIEVLKGPASSLYGAEAMGGVVNVITKKNTKGIAGEVEAGFGSFDTNFEKLNTGGAIIADKLDFNVAAGRYEQADNLKTGDNGDERASTAYSTRNGSVRIGGNFADDWRADFSANMYQGRDIETPGDVAYGDVRSGSKDIDNNGVDLRVGGGLGANNEVGATVYHTEEEAENYSNYSGSKTVPTYRSYDSDTTWDGWQLQDTYTWGDHKFIAGFDYQYIEKLSRSYTTSGSRKAPSSPDEGRTNLAGYLESVWKFNDKRLTLTGGGRYDTFEVETLSTPYMSGFDPTTEDFSTFSPRVGANYLFDSGIRLHSTIGQAFVPPSAFELAGYSETMVGGVTMITQGNSGLDPETSTTWDAGVGYELPAWGVALDVTYFDTTVDDRITTTQSGNVKTYINALGADIQGLESTLSFDLGVPLHWNRSLKFYVNNTTIFSAEEEVTAGTNRDIYNVADYTYNYGVEYDDGTIDSRLHFRTVGPMRDTDWVTAGYPEIEYPSFTVIDFVVGYNFLEHHRVALTIDNLFDEDYYEKKGYPKPGQSFFLSYSYKF</sequence>
<dbReference type="KEGG" id="dpr:Despr_3104"/>